<keyword evidence="2" id="KW-0326">Glycosidase</keyword>
<dbReference type="AlphaFoldDB" id="A0A366KB47"/>
<dbReference type="Proteomes" id="UP000252345">
    <property type="component" value="Unassembled WGS sequence"/>
</dbReference>
<dbReference type="Gene3D" id="3.90.245.10">
    <property type="entry name" value="Ribonucleoside hydrolase-like"/>
    <property type="match status" value="1"/>
</dbReference>
<dbReference type="InterPro" id="IPR036452">
    <property type="entry name" value="Ribo_hydro-like"/>
</dbReference>
<dbReference type="GO" id="GO:0006152">
    <property type="term" value="P:purine nucleoside catabolic process"/>
    <property type="evidence" value="ECO:0007669"/>
    <property type="project" value="TreeGrafter"/>
</dbReference>
<protein>
    <submittedName>
        <fullName evidence="4">Ribonucleoside hydrolase RihC</fullName>
    </submittedName>
</protein>
<dbReference type="PANTHER" id="PTHR12304">
    <property type="entry name" value="INOSINE-URIDINE PREFERRING NUCLEOSIDE HYDROLASE"/>
    <property type="match status" value="1"/>
</dbReference>
<dbReference type="OrthoDB" id="9797882at2"/>
<dbReference type="GO" id="GO:0005829">
    <property type="term" value="C:cytosol"/>
    <property type="evidence" value="ECO:0007669"/>
    <property type="project" value="TreeGrafter"/>
</dbReference>
<dbReference type="EMBL" id="PDCH01000015">
    <property type="protein sequence ID" value="RBP98940.1"/>
    <property type="molecule type" value="Genomic_DNA"/>
</dbReference>
<dbReference type="SUPFAM" id="SSF53590">
    <property type="entry name" value="Nucleoside hydrolase"/>
    <property type="match status" value="1"/>
</dbReference>
<dbReference type="RefSeq" id="WP_113853882.1">
    <property type="nucleotide sequence ID" value="NZ_PDCH01000015.1"/>
</dbReference>
<feature type="domain" description="Inosine/uridine-preferring nucleoside hydrolase" evidence="3">
    <location>
        <begin position="6"/>
        <end position="297"/>
    </location>
</feature>
<comment type="caution">
    <text evidence="4">The sequence shown here is derived from an EMBL/GenBank/DDBJ whole genome shotgun (WGS) entry which is preliminary data.</text>
</comment>
<dbReference type="PANTHER" id="PTHR12304:SF15">
    <property type="entry name" value="NON-SPECIFIC RIBONUCLEOSIDE HYDROLASE RIHC"/>
    <property type="match status" value="1"/>
</dbReference>
<dbReference type="GO" id="GO:0008477">
    <property type="term" value="F:purine nucleosidase activity"/>
    <property type="evidence" value="ECO:0007669"/>
    <property type="project" value="TreeGrafter"/>
</dbReference>
<evidence type="ECO:0000256" key="2">
    <source>
        <dbReference type="ARBA" id="ARBA00023295"/>
    </source>
</evidence>
<name>A0A366KB47_9BIFI</name>
<evidence type="ECO:0000313" key="5">
    <source>
        <dbReference type="Proteomes" id="UP000252345"/>
    </source>
</evidence>
<evidence type="ECO:0000256" key="1">
    <source>
        <dbReference type="ARBA" id="ARBA00022801"/>
    </source>
</evidence>
<keyword evidence="1 4" id="KW-0378">Hydrolase</keyword>
<evidence type="ECO:0000313" key="4">
    <source>
        <dbReference type="EMBL" id="RBP98940.1"/>
    </source>
</evidence>
<organism evidence="4 5">
    <name type="scientific">Bifidobacterium xylocopae</name>
    <dbReference type="NCBI Taxonomy" id="2493119"/>
    <lineage>
        <taxon>Bacteria</taxon>
        <taxon>Bacillati</taxon>
        <taxon>Actinomycetota</taxon>
        <taxon>Actinomycetes</taxon>
        <taxon>Bifidobacteriales</taxon>
        <taxon>Bifidobacteriaceae</taxon>
        <taxon>Bifidobacterium</taxon>
    </lineage>
</organism>
<proteinExistence type="predicted"/>
<dbReference type="InterPro" id="IPR001910">
    <property type="entry name" value="Inosine/uridine_hydrolase_dom"/>
</dbReference>
<keyword evidence="5" id="KW-1185">Reference proteome</keyword>
<evidence type="ECO:0000259" key="3">
    <source>
        <dbReference type="Pfam" id="PF01156"/>
    </source>
</evidence>
<gene>
    <name evidence="4" type="ORF">CRD59_06500</name>
</gene>
<reference evidence="4 5" key="1">
    <citation type="submission" date="2017-10" db="EMBL/GenBank/DDBJ databases">
        <title>Bifidobacterium xylocopum sp. nov. and Bifidobacterium aemilianum sp. nov., from the carpenter bee (Xylocopa violacea) digestive tract.</title>
        <authorList>
            <person name="Alberoni D."/>
            <person name="Baffoni L."/>
            <person name="Di Gioia D."/>
            <person name="Gaggia F."/>
            <person name="Biavati B."/>
        </authorList>
    </citation>
    <scope>NUCLEOTIDE SEQUENCE [LARGE SCALE GENOMIC DNA]</scope>
    <source>
        <strain evidence="4 5">XV2</strain>
    </source>
</reference>
<dbReference type="InterPro" id="IPR023186">
    <property type="entry name" value="IUNH"/>
</dbReference>
<dbReference type="Pfam" id="PF01156">
    <property type="entry name" value="IU_nuc_hydro"/>
    <property type="match status" value="1"/>
</dbReference>
<sequence>MNASPIIIDTGSGIDDAAAITLLATDPGIEVRLIASVYGRASVQVVATRVQRLLPFLGERIPVAGGAAAPLTRPAQDAGVSRDVEAAAGIGLPAPDRSLLCERSAVLEEHRILMESERPITLVTFGPLTNVALLLTAFPEVRDRIEQVVMMIGSTGRGDVSAYGEFNAVCDPEAAGIVFRSGLPLVMAGLDVGRMFMLGDDEMESLEACGKVGSMLGSLLRTYVARPGVGVGVPGPAAAMYLLEPGLFTTRQAKVAVEVASPLTLGATVVEFGPGRYARSGEGSAVTVCVDADSCGFRASFLDRMKRASAAGR</sequence>
<accession>A0A366KB47</accession>